<dbReference type="AlphaFoldDB" id="A0A160PP01"/>
<evidence type="ECO:0000256" key="3">
    <source>
        <dbReference type="ARBA" id="ARBA00022692"/>
    </source>
</evidence>
<dbReference type="RefSeq" id="WP_096453261.1">
    <property type="nucleotide sequence ID" value="NZ_AP017369.1"/>
</dbReference>
<evidence type="ECO:0000256" key="2">
    <source>
        <dbReference type="ARBA" id="ARBA00008034"/>
    </source>
</evidence>
<keyword evidence="4 7" id="KW-1133">Transmembrane helix</keyword>
<comment type="similarity">
    <text evidence="2 6">Belongs to the ABC-3 integral membrane protein family.</text>
</comment>
<feature type="transmembrane region" description="Helical" evidence="7">
    <location>
        <begin position="226"/>
        <end position="246"/>
    </location>
</feature>
<dbReference type="GO" id="GO:0010043">
    <property type="term" value="P:response to zinc ion"/>
    <property type="evidence" value="ECO:0007669"/>
    <property type="project" value="TreeGrafter"/>
</dbReference>
<dbReference type="Proteomes" id="UP000218244">
    <property type="component" value="Chromosome"/>
</dbReference>
<gene>
    <name evidence="8" type="ORF">N24_0019</name>
</gene>
<keyword evidence="9" id="KW-1185">Reference proteome</keyword>
<dbReference type="NCBIfam" id="NF040871">
    <property type="entry name" value="AztB"/>
    <property type="match status" value="1"/>
</dbReference>
<dbReference type="SUPFAM" id="SSF81345">
    <property type="entry name" value="ABC transporter involved in vitamin B12 uptake, BtuC"/>
    <property type="match status" value="1"/>
</dbReference>
<dbReference type="CDD" id="cd06550">
    <property type="entry name" value="TM_ABC_iron-siderophores_like"/>
    <property type="match status" value="1"/>
</dbReference>
<dbReference type="InterPro" id="IPR037294">
    <property type="entry name" value="ABC_BtuC-like"/>
</dbReference>
<feature type="transmembrane region" description="Helical" evidence="7">
    <location>
        <begin position="178"/>
        <end position="196"/>
    </location>
</feature>
<dbReference type="PANTHER" id="PTHR30477">
    <property type="entry name" value="ABC-TRANSPORTER METAL-BINDING PROTEIN"/>
    <property type="match status" value="1"/>
</dbReference>
<evidence type="ECO:0000256" key="6">
    <source>
        <dbReference type="RuleBase" id="RU003943"/>
    </source>
</evidence>
<feature type="transmembrane region" description="Helical" evidence="7">
    <location>
        <begin position="252"/>
        <end position="271"/>
    </location>
</feature>
<keyword evidence="3 6" id="KW-0812">Transmembrane</keyword>
<feature type="transmembrane region" description="Helical" evidence="7">
    <location>
        <begin position="60"/>
        <end position="86"/>
    </location>
</feature>
<comment type="subcellular location">
    <subcellularLocation>
        <location evidence="6">Cell membrane</location>
        <topology evidence="6">Multi-pass membrane protein</topology>
    </subcellularLocation>
    <subcellularLocation>
        <location evidence="1">Membrane</location>
        <topology evidence="1">Multi-pass membrane protein</topology>
    </subcellularLocation>
</comment>
<evidence type="ECO:0000256" key="7">
    <source>
        <dbReference type="SAM" id="Phobius"/>
    </source>
</evidence>
<dbReference type="Gene3D" id="1.10.3470.10">
    <property type="entry name" value="ABC transporter involved in vitamin B12 uptake, BtuC"/>
    <property type="match status" value="1"/>
</dbReference>
<evidence type="ECO:0000313" key="8">
    <source>
        <dbReference type="EMBL" id="BAU94281.1"/>
    </source>
</evidence>
<feature type="transmembrane region" description="Helical" evidence="7">
    <location>
        <begin position="20"/>
        <end position="40"/>
    </location>
</feature>
<keyword evidence="6" id="KW-0813">Transport</keyword>
<dbReference type="GO" id="GO:0055085">
    <property type="term" value="P:transmembrane transport"/>
    <property type="evidence" value="ECO:0007669"/>
    <property type="project" value="InterPro"/>
</dbReference>
<reference evidence="8 9" key="1">
    <citation type="submission" date="2016-02" db="EMBL/GenBank/DDBJ databases">
        <title>Corynebacterium glutamicum N24 whole genome sequencing project.</title>
        <authorList>
            <person name="Matsutani M."/>
            <person name="Nangtapong N."/>
            <person name="Yakushi T."/>
            <person name="Matsushita K."/>
        </authorList>
    </citation>
    <scope>NUCLEOTIDE SEQUENCE [LARGE SCALE GENOMIC DNA]</scope>
    <source>
        <strain evidence="8 9">N24</strain>
    </source>
</reference>
<dbReference type="EMBL" id="AP017369">
    <property type="protein sequence ID" value="BAU94281.1"/>
    <property type="molecule type" value="Genomic_DNA"/>
</dbReference>
<accession>A0A160PP01</accession>
<dbReference type="GO" id="GO:0043190">
    <property type="term" value="C:ATP-binding cassette (ABC) transporter complex"/>
    <property type="evidence" value="ECO:0007669"/>
    <property type="project" value="InterPro"/>
</dbReference>
<dbReference type="PANTHER" id="PTHR30477:SF13">
    <property type="entry name" value="IRON TRANSPORT SYSTEM MEMBRANE PROTEIN HI_0360-RELATED"/>
    <property type="match status" value="1"/>
</dbReference>
<proteinExistence type="inferred from homology"/>
<feature type="transmembrane region" description="Helical" evidence="7">
    <location>
        <begin position="202"/>
        <end position="219"/>
    </location>
</feature>
<evidence type="ECO:0000256" key="4">
    <source>
        <dbReference type="ARBA" id="ARBA00022989"/>
    </source>
</evidence>
<organism evidence="8 9">
    <name type="scientific">Corynebacterium suranareeae</name>
    <dbReference type="NCBI Taxonomy" id="2506452"/>
    <lineage>
        <taxon>Bacteria</taxon>
        <taxon>Bacillati</taxon>
        <taxon>Actinomycetota</taxon>
        <taxon>Actinomycetes</taxon>
        <taxon>Mycobacteriales</taxon>
        <taxon>Corynebacteriaceae</taxon>
        <taxon>Corynebacterium</taxon>
    </lineage>
</organism>
<feature type="transmembrane region" description="Helical" evidence="7">
    <location>
        <begin position="98"/>
        <end position="116"/>
    </location>
</feature>
<dbReference type="InterPro" id="IPR001626">
    <property type="entry name" value="ABC_TroCD"/>
</dbReference>
<sequence>MQFLVDFFLTPFNVSFVSRALIAGCLAAILCALIGTWVILRRLTFFGDAMSHGMLPGVATASLLGGNLMFGAAISALIMSAGVVWTSRKSSLSQDVSIGLQFITMLSLGVVIVSHSDSHAVDLTGFLFGDILSVRWKDIFIIAVATALGTLIIFLFHRQFTALTFDERKAHTLRLAPRFTHLLMLALIALATVVSFQVVGTLLVFGLLIGPPATAALLIQHKASISLIMIVASLLGCAEIYLGLLISWHASTAAGATITLLSAIVFFGSLLTKSAISRLNFTA</sequence>
<protein>
    <submittedName>
        <fullName evidence="8">Metal ABC transporter permease</fullName>
    </submittedName>
</protein>
<evidence type="ECO:0000313" key="9">
    <source>
        <dbReference type="Proteomes" id="UP000218244"/>
    </source>
</evidence>
<keyword evidence="5 7" id="KW-0472">Membrane</keyword>
<dbReference type="Pfam" id="PF00950">
    <property type="entry name" value="ABC-3"/>
    <property type="match status" value="1"/>
</dbReference>
<dbReference type="KEGG" id="csur:N24_0019"/>
<evidence type="ECO:0000256" key="5">
    <source>
        <dbReference type="ARBA" id="ARBA00023136"/>
    </source>
</evidence>
<name>A0A160PP01_9CORY</name>
<feature type="transmembrane region" description="Helical" evidence="7">
    <location>
        <begin position="136"/>
        <end position="157"/>
    </location>
</feature>
<evidence type="ECO:0000256" key="1">
    <source>
        <dbReference type="ARBA" id="ARBA00004141"/>
    </source>
</evidence>